<dbReference type="NCBIfam" id="TIGR01493">
    <property type="entry name" value="HAD-SF-IA-v2"/>
    <property type="match status" value="1"/>
</dbReference>
<dbReference type="Gene3D" id="1.10.150.240">
    <property type="entry name" value="Putative phosphatase, domain 2"/>
    <property type="match status" value="1"/>
</dbReference>
<dbReference type="SFLD" id="SFLDS00003">
    <property type="entry name" value="Haloacid_Dehalogenase"/>
    <property type="match status" value="1"/>
</dbReference>
<dbReference type="Gene3D" id="3.40.50.1000">
    <property type="entry name" value="HAD superfamily/HAD-like"/>
    <property type="match status" value="1"/>
</dbReference>
<dbReference type="PANTHER" id="PTHR43316">
    <property type="entry name" value="HYDROLASE, HALOACID DELAHOGENASE-RELATED"/>
    <property type="match status" value="1"/>
</dbReference>
<dbReference type="SFLD" id="SFLDG01135">
    <property type="entry name" value="C1.5.6:_HAD__Beta-PGM__Phospha"/>
    <property type="match status" value="1"/>
</dbReference>
<dbReference type="EMBL" id="CP048000">
    <property type="protein sequence ID" value="QHQ63410.1"/>
    <property type="molecule type" value="Genomic_DNA"/>
</dbReference>
<dbReference type="SFLD" id="SFLDG01129">
    <property type="entry name" value="C1.5:_HAD__Beta-PGM__Phosphata"/>
    <property type="match status" value="1"/>
</dbReference>
<dbReference type="InterPro" id="IPR006439">
    <property type="entry name" value="HAD-SF_hydro_IA"/>
</dbReference>
<evidence type="ECO:0000256" key="2">
    <source>
        <dbReference type="ARBA" id="ARBA00022801"/>
    </source>
</evidence>
<dbReference type="InterPro" id="IPR036412">
    <property type="entry name" value="HAD-like_sf"/>
</dbReference>
<dbReference type="KEGG" id="anr:Ana3638_23705"/>
<proteinExistence type="inferred from homology"/>
<dbReference type="SFLD" id="SFLDF00045">
    <property type="entry name" value="2-haloacid_dehalogenase"/>
    <property type="match status" value="1"/>
</dbReference>
<dbReference type="PANTHER" id="PTHR43316:SF3">
    <property type="entry name" value="HALOACID DEHALOGENASE, TYPE II (AFU_ORTHOLOGUE AFUA_2G07750)-RELATED"/>
    <property type="match status" value="1"/>
</dbReference>
<evidence type="ECO:0000313" key="3">
    <source>
        <dbReference type="EMBL" id="QHQ63410.1"/>
    </source>
</evidence>
<accession>A0A6P1TQ79</accession>
<dbReference type="Pfam" id="PF00702">
    <property type="entry name" value="Hydrolase"/>
    <property type="match status" value="1"/>
</dbReference>
<sequence>MIKAVVFDAYGTLYDVHSIVRKCEKIYPGKGYQISQVWRQKQLEYSWLRSLMDRYQDFWSLTGDALSYALDELNLQYSKGTIEDILNEYLYLDLYPEVVESLQAFRPWKLSILSNGSPKMLKELAANTNLDKHMDAIISVDSLKTYKPKANVYNLAVENLGVNKNEILFVSSNGWDVAGSKSFGFTVGWINRLNKPVERLGIEPNYIVSNLAELANKVKNK</sequence>
<dbReference type="PRINTS" id="PR00413">
    <property type="entry name" value="HADHALOGNASE"/>
</dbReference>
<dbReference type="InterPro" id="IPR023198">
    <property type="entry name" value="PGP-like_dom2"/>
</dbReference>
<dbReference type="Proteomes" id="UP000464314">
    <property type="component" value="Chromosome"/>
</dbReference>
<dbReference type="InterPro" id="IPR051540">
    <property type="entry name" value="S-2-haloacid_dehalogenase"/>
</dbReference>
<reference evidence="3 4" key="1">
    <citation type="submission" date="2020-01" db="EMBL/GenBank/DDBJ databases">
        <title>Genome analysis of Anaerocolumna sp. CBA3638.</title>
        <authorList>
            <person name="Kim J."/>
            <person name="Roh S.W."/>
        </authorList>
    </citation>
    <scope>NUCLEOTIDE SEQUENCE [LARGE SCALE GENOMIC DNA]</scope>
    <source>
        <strain evidence="3 4">CBA3638</strain>
    </source>
</reference>
<keyword evidence="4" id="KW-1185">Reference proteome</keyword>
<gene>
    <name evidence="3" type="ORF">Ana3638_23705</name>
</gene>
<dbReference type="GO" id="GO:0019120">
    <property type="term" value="F:hydrolase activity, acting on acid halide bonds, in C-halide compounds"/>
    <property type="evidence" value="ECO:0007669"/>
    <property type="project" value="InterPro"/>
</dbReference>
<dbReference type="NCBIfam" id="TIGR01428">
    <property type="entry name" value="HAD_type_II"/>
    <property type="match status" value="1"/>
</dbReference>
<dbReference type="CDD" id="cd02588">
    <property type="entry name" value="HAD_L2-DEX"/>
    <property type="match status" value="1"/>
</dbReference>
<dbReference type="SUPFAM" id="SSF56784">
    <property type="entry name" value="HAD-like"/>
    <property type="match status" value="1"/>
</dbReference>
<dbReference type="InterPro" id="IPR023214">
    <property type="entry name" value="HAD_sf"/>
</dbReference>
<comment type="similarity">
    <text evidence="1">Belongs to the HAD-like hydrolase superfamily. S-2-haloalkanoic acid dehalogenase family.</text>
</comment>
<dbReference type="AlphaFoldDB" id="A0A6P1TQ79"/>
<dbReference type="RefSeq" id="WP_161840231.1">
    <property type="nucleotide sequence ID" value="NZ_CP048000.1"/>
</dbReference>
<evidence type="ECO:0000313" key="4">
    <source>
        <dbReference type="Proteomes" id="UP000464314"/>
    </source>
</evidence>
<protein>
    <submittedName>
        <fullName evidence="3">Haloacid dehalogenase type II</fullName>
    </submittedName>
</protein>
<organism evidence="3 4">
    <name type="scientific">Anaerocolumna sedimenticola</name>
    <dbReference type="NCBI Taxonomy" id="2696063"/>
    <lineage>
        <taxon>Bacteria</taxon>
        <taxon>Bacillati</taxon>
        <taxon>Bacillota</taxon>
        <taxon>Clostridia</taxon>
        <taxon>Lachnospirales</taxon>
        <taxon>Lachnospiraceae</taxon>
        <taxon>Anaerocolumna</taxon>
    </lineage>
</organism>
<dbReference type="InterPro" id="IPR006328">
    <property type="entry name" value="2-HAD"/>
</dbReference>
<keyword evidence="2" id="KW-0378">Hydrolase</keyword>
<name>A0A6P1TQ79_9FIRM</name>
<evidence type="ECO:0000256" key="1">
    <source>
        <dbReference type="ARBA" id="ARBA00008106"/>
    </source>
</evidence>